<dbReference type="EMBL" id="DWWC01000182">
    <property type="protein sequence ID" value="HJC69761.1"/>
    <property type="molecule type" value="Genomic_DNA"/>
</dbReference>
<feature type="domain" description="HTH marR-type" evidence="3">
    <location>
        <begin position="14"/>
        <end position="60"/>
    </location>
</feature>
<proteinExistence type="inferred from homology"/>
<dbReference type="InterPro" id="IPR036388">
    <property type="entry name" value="WH-like_DNA-bd_sf"/>
</dbReference>
<dbReference type="PANTHER" id="PTHR18964:SF149">
    <property type="entry name" value="BIFUNCTIONAL UDP-N-ACETYLGLUCOSAMINE 2-EPIMERASE_N-ACETYLMANNOSAMINE KINASE"/>
    <property type="match status" value="1"/>
</dbReference>
<dbReference type="PROSITE" id="PS01125">
    <property type="entry name" value="ROK"/>
    <property type="match status" value="1"/>
</dbReference>
<dbReference type="SUPFAM" id="SSF46785">
    <property type="entry name" value="Winged helix' DNA-binding domain"/>
    <property type="match status" value="1"/>
</dbReference>
<feature type="region of interest" description="Disordered" evidence="2">
    <location>
        <begin position="376"/>
        <end position="406"/>
    </location>
</feature>
<evidence type="ECO:0000259" key="3">
    <source>
        <dbReference type="Pfam" id="PF12802"/>
    </source>
</evidence>
<dbReference type="Gene3D" id="3.30.420.40">
    <property type="match status" value="2"/>
</dbReference>
<evidence type="ECO:0000313" key="4">
    <source>
        <dbReference type="EMBL" id="HJC69761.1"/>
    </source>
</evidence>
<evidence type="ECO:0000256" key="1">
    <source>
        <dbReference type="ARBA" id="ARBA00006479"/>
    </source>
</evidence>
<comment type="similarity">
    <text evidence="1">Belongs to the ROK (NagC/XylR) family.</text>
</comment>
<dbReference type="InterPro" id="IPR036390">
    <property type="entry name" value="WH_DNA-bd_sf"/>
</dbReference>
<name>A0A9D2THZ2_9MICO</name>
<dbReference type="Pfam" id="PF00480">
    <property type="entry name" value="ROK"/>
    <property type="match status" value="1"/>
</dbReference>
<gene>
    <name evidence="4" type="ORF">H9932_08810</name>
</gene>
<reference evidence="4" key="2">
    <citation type="submission" date="2021-04" db="EMBL/GenBank/DDBJ databases">
        <authorList>
            <person name="Gilroy R."/>
        </authorList>
    </citation>
    <scope>NUCLEOTIDE SEQUENCE</scope>
    <source>
        <strain evidence="4">CHK130-7132</strain>
    </source>
</reference>
<organism evidence="4 5">
    <name type="scientific">Candidatus Brachybacterium intestinipullorum</name>
    <dbReference type="NCBI Taxonomy" id="2838512"/>
    <lineage>
        <taxon>Bacteria</taxon>
        <taxon>Bacillati</taxon>
        <taxon>Actinomycetota</taxon>
        <taxon>Actinomycetes</taxon>
        <taxon>Micrococcales</taxon>
        <taxon>Dermabacteraceae</taxon>
        <taxon>Brachybacterium</taxon>
    </lineage>
</organism>
<dbReference type="InterPro" id="IPR043129">
    <property type="entry name" value="ATPase_NBD"/>
</dbReference>
<protein>
    <submittedName>
        <fullName evidence="4">ROK family transcriptional regulator</fullName>
    </submittedName>
</protein>
<dbReference type="InterPro" id="IPR000600">
    <property type="entry name" value="ROK"/>
</dbReference>
<dbReference type="Gene3D" id="1.10.10.10">
    <property type="entry name" value="Winged helix-like DNA-binding domain superfamily/Winged helix DNA-binding domain"/>
    <property type="match status" value="1"/>
</dbReference>
<reference evidence="4" key="1">
    <citation type="journal article" date="2021" name="PeerJ">
        <title>Extensive microbial diversity within the chicken gut microbiome revealed by metagenomics and culture.</title>
        <authorList>
            <person name="Gilroy R."/>
            <person name="Ravi A."/>
            <person name="Getino M."/>
            <person name="Pursley I."/>
            <person name="Horton D.L."/>
            <person name="Alikhan N.F."/>
            <person name="Baker D."/>
            <person name="Gharbi K."/>
            <person name="Hall N."/>
            <person name="Watson M."/>
            <person name="Adriaenssens E.M."/>
            <person name="Foster-Nyarko E."/>
            <person name="Jarju S."/>
            <person name="Secka A."/>
            <person name="Antonio M."/>
            <person name="Oren A."/>
            <person name="Chaudhuri R.R."/>
            <person name="La Ragione R."/>
            <person name="Hildebrand F."/>
            <person name="Pallen M.J."/>
        </authorList>
    </citation>
    <scope>NUCLEOTIDE SEQUENCE</scope>
    <source>
        <strain evidence="4">CHK130-7132</strain>
    </source>
</reference>
<dbReference type="Proteomes" id="UP000823854">
    <property type="component" value="Unassembled WGS sequence"/>
</dbReference>
<dbReference type="Pfam" id="PF12802">
    <property type="entry name" value="MarR_2"/>
    <property type="match status" value="1"/>
</dbReference>
<dbReference type="GO" id="GO:0003700">
    <property type="term" value="F:DNA-binding transcription factor activity"/>
    <property type="evidence" value="ECO:0007669"/>
    <property type="project" value="InterPro"/>
</dbReference>
<dbReference type="InterPro" id="IPR049874">
    <property type="entry name" value="ROK_cs"/>
</dbReference>
<sequence>MDRQWSVRDQHREDVLALLDRGQNLTRGEIARTLRLTRSTVSEVLGQLLDQGIIAVTEQRAPGGRGRPAEVLGLHPGAVRHLGLDFTHVAVSVCMANAAGDLIASATTEYPEDTGWEARVQLALRTIRELAAGDVHLEHLAGVGIGLPGPNSASWLGFPSTTSLEPFHLVKARIREQFAHAFGCQVLVDHHIRFAALHESTLVGEGERDIVYLRLSTGVGGAVLGAGAALRGAHLLAGEIGHMIVDDGPEARECRCGRRGCLETVASLGAVARTWQQTTGESADLEHLAAARRAGDPRAHELLARLATDVGRVLGIAALVIDPDEIIIAGEVSDLLDPVRPLLIEELSRQCLTGPDITVRCVDADRRQGALGAIAALRSADRPPSPRRPTRASALSPQHEGGPRVR</sequence>
<accession>A0A9D2THZ2</accession>
<evidence type="ECO:0000313" key="5">
    <source>
        <dbReference type="Proteomes" id="UP000823854"/>
    </source>
</evidence>
<dbReference type="PANTHER" id="PTHR18964">
    <property type="entry name" value="ROK (REPRESSOR, ORF, KINASE) FAMILY"/>
    <property type="match status" value="1"/>
</dbReference>
<comment type="caution">
    <text evidence="4">The sequence shown here is derived from an EMBL/GenBank/DDBJ whole genome shotgun (WGS) entry which is preliminary data.</text>
</comment>
<dbReference type="SUPFAM" id="SSF53067">
    <property type="entry name" value="Actin-like ATPase domain"/>
    <property type="match status" value="2"/>
</dbReference>
<dbReference type="InterPro" id="IPR000835">
    <property type="entry name" value="HTH_MarR-typ"/>
</dbReference>
<dbReference type="AlphaFoldDB" id="A0A9D2THZ2"/>
<evidence type="ECO:0000256" key="2">
    <source>
        <dbReference type="SAM" id="MobiDB-lite"/>
    </source>
</evidence>